<dbReference type="EMBL" id="JBBMFJ010000027">
    <property type="protein sequence ID" value="MEQ2563920.1"/>
    <property type="molecule type" value="Genomic_DNA"/>
</dbReference>
<keyword evidence="1" id="KW-1133">Transmembrane helix</keyword>
<evidence type="ECO:0000256" key="1">
    <source>
        <dbReference type="SAM" id="Phobius"/>
    </source>
</evidence>
<feature type="chain" id="PRO_5045335052" evidence="2">
    <location>
        <begin position="30"/>
        <end position="810"/>
    </location>
</feature>
<evidence type="ECO:0000313" key="3">
    <source>
        <dbReference type="EMBL" id="MEQ2563920.1"/>
    </source>
</evidence>
<proteinExistence type="predicted"/>
<feature type="transmembrane region" description="Helical" evidence="1">
    <location>
        <begin position="367"/>
        <end position="389"/>
    </location>
</feature>
<keyword evidence="1" id="KW-0472">Membrane</keyword>
<sequence length="810" mass="89683">MVRPLKRAAVCLVAAGFLGGLAFCAPAWAQDDPVSMDVSYGYEDSAKGGRYLPVNVTIQNNQETPVEGTLEIKTRESDETVYRYDYGVEVEAKGSETTRYYIPLGTAADELVLSLTDSSDNVLLNRKVKLNVSRDVPELFVGVLSDAPWELHYFNGVGINYSTLRTRTFELDGTDFPEDEVGLSLFDVLVVNDYKLRDLSGTQTAAIMNWVQDGGVLILGTGDRVDDTLGRFAPELLDDSYGTPNITHINLAEDFTAVNEPGAGMLAISCVDVPLHGGNVILSSNGFPLLTAAVKEQGLVAVAAFDLGDIADFCEKQTSYVDYLFTNLLGEERINQLAEVVYSGNSGRFWAVQGLINTGDVDKLPNLWLYVGITGLYLIILGPGLYLFLRGRGLQNMYRKGVVIVALGFSALVYVLGMPTRFRSTFYTYAAIQDVTDDYITDTTYINIRNPYNRPYTVELDPGYRLLPITRSSQYTVGGQSLDVDEPYQIAIRTEEDMLTVKGQNISAFTPRYFRLERRTENTDRVGITGEVDYFEGQIQGTLTNQFPYPIENATLVLYGNMVQIGRMEPGETKNLADYELLRYPLGDSYLAAEHISGEDAYASADIRNKNYMLAVERSNLTRFYLDNYLNGYTADARVIAFSTQKEESQFLKNPSEETYGITMLTQTVPVNASRDSSIYRSVLMKTPKVLGGSYDAETNSMSGAEPLTLEYQFGTDIEVESLTFETVSEEFAGSGSSLSRIFTGSIYFYNYATGNFDKMELEGTTLDVEQLKSYLSPGNTLTVRYAYNGGGFDAIQLPMPMVAGRERGC</sequence>
<accession>A0ABV1HNM0</accession>
<feature type="signal peptide" evidence="2">
    <location>
        <begin position="1"/>
        <end position="29"/>
    </location>
</feature>
<keyword evidence="2" id="KW-0732">Signal</keyword>
<dbReference type="SUPFAM" id="SSF52317">
    <property type="entry name" value="Class I glutamine amidotransferase-like"/>
    <property type="match status" value="1"/>
</dbReference>
<reference evidence="3 4" key="1">
    <citation type="submission" date="2024-03" db="EMBL/GenBank/DDBJ databases">
        <title>Human intestinal bacterial collection.</title>
        <authorList>
            <person name="Pauvert C."/>
            <person name="Hitch T.C.A."/>
            <person name="Clavel T."/>
        </authorList>
    </citation>
    <scope>NUCLEOTIDE SEQUENCE [LARGE SCALE GENOMIC DNA]</scope>
    <source>
        <strain evidence="3 4">CLA-AP-H27</strain>
    </source>
</reference>
<keyword evidence="1" id="KW-0812">Transmembrane</keyword>
<keyword evidence="4" id="KW-1185">Reference proteome</keyword>
<gene>
    <name evidence="3" type="ORF">WMO41_12230</name>
</gene>
<dbReference type="Proteomes" id="UP001437460">
    <property type="component" value="Unassembled WGS sequence"/>
</dbReference>
<evidence type="ECO:0000313" key="4">
    <source>
        <dbReference type="Proteomes" id="UP001437460"/>
    </source>
</evidence>
<dbReference type="Gene3D" id="3.40.50.880">
    <property type="match status" value="1"/>
</dbReference>
<feature type="transmembrane region" description="Helical" evidence="1">
    <location>
        <begin position="401"/>
        <end position="418"/>
    </location>
</feature>
<dbReference type="InterPro" id="IPR029062">
    <property type="entry name" value="Class_I_gatase-like"/>
</dbReference>
<evidence type="ECO:0000256" key="2">
    <source>
        <dbReference type="SAM" id="SignalP"/>
    </source>
</evidence>
<comment type="caution">
    <text evidence="3">The sequence shown here is derived from an EMBL/GenBank/DDBJ whole genome shotgun (WGS) entry which is preliminary data.</text>
</comment>
<dbReference type="CDD" id="cd03143">
    <property type="entry name" value="A4_beta-galactosidase_middle_domain"/>
    <property type="match status" value="1"/>
</dbReference>
<name>A0ABV1HNM0_9FIRM</name>
<protein>
    <submittedName>
        <fullName evidence="3">Uncharacterized protein</fullName>
    </submittedName>
</protein>
<organism evidence="3 4">
    <name type="scientific">Ventrimonas faecis</name>
    <dbReference type="NCBI Taxonomy" id="3133170"/>
    <lineage>
        <taxon>Bacteria</taxon>
        <taxon>Bacillati</taxon>
        <taxon>Bacillota</taxon>
        <taxon>Clostridia</taxon>
        <taxon>Lachnospirales</taxon>
        <taxon>Lachnospiraceae</taxon>
        <taxon>Ventrimonas</taxon>
    </lineage>
</organism>